<dbReference type="PROSITE" id="PS50011">
    <property type="entry name" value="PROTEIN_KINASE_DOM"/>
    <property type="match status" value="1"/>
</dbReference>
<dbReference type="STRING" id="946078.GA0070622_2818"/>
<reference evidence="10" key="1">
    <citation type="submission" date="2016-06" db="EMBL/GenBank/DDBJ databases">
        <authorList>
            <person name="Varghese N."/>
            <person name="Submissions Spin"/>
        </authorList>
    </citation>
    <scope>NUCLEOTIDE SEQUENCE [LARGE SCALE GENOMIC DNA]</scope>
    <source>
        <strain evidence="10">DSM 45794</strain>
    </source>
</reference>
<dbReference type="Gene3D" id="3.30.200.20">
    <property type="entry name" value="Phosphorylase Kinase, domain 1"/>
    <property type="match status" value="1"/>
</dbReference>
<evidence type="ECO:0000256" key="7">
    <source>
        <dbReference type="SAM" id="MobiDB-lite"/>
    </source>
</evidence>
<dbReference type="GO" id="GO:0004674">
    <property type="term" value="F:protein serine/threonine kinase activity"/>
    <property type="evidence" value="ECO:0007669"/>
    <property type="project" value="UniProtKB-KW"/>
</dbReference>
<keyword evidence="2 9" id="KW-0723">Serine/threonine-protein kinase</keyword>
<evidence type="ECO:0000256" key="5">
    <source>
        <dbReference type="ARBA" id="ARBA00022777"/>
    </source>
</evidence>
<evidence type="ECO:0000259" key="8">
    <source>
        <dbReference type="PROSITE" id="PS50011"/>
    </source>
</evidence>
<evidence type="ECO:0000313" key="9">
    <source>
        <dbReference type="EMBL" id="SBT65806.1"/>
    </source>
</evidence>
<dbReference type="Pfam" id="PF00069">
    <property type="entry name" value="Pkinase"/>
    <property type="match status" value="1"/>
</dbReference>
<dbReference type="RefSeq" id="WP_141684567.1">
    <property type="nucleotide sequence ID" value="NZ_FLRH01000003.1"/>
</dbReference>
<dbReference type="SUPFAM" id="SSF56112">
    <property type="entry name" value="Protein kinase-like (PK-like)"/>
    <property type="match status" value="1"/>
</dbReference>
<keyword evidence="6" id="KW-0067">ATP-binding</keyword>
<dbReference type="Gene3D" id="1.10.510.10">
    <property type="entry name" value="Transferase(Phosphotransferase) domain 1"/>
    <property type="match status" value="1"/>
</dbReference>
<feature type="domain" description="Protein kinase" evidence="8">
    <location>
        <begin position="1"/>
        <end position="268"/>
    </location>
</feature>
<proteinExistence type="predicted"/>
<evidence type="ECO:0000256" key="1">
    <source>
        <dbReference type="ARBA" id="ARBA00012513"/>
    </source>
</evidence>
<evidence type="ECO:0000313" key="10">
    <source>
        <dbReference type="Proteomes" id="UP000199558"/>
    </source>
</evidence>
<dbReference type="Proteomes" id="UP000199558">
    <property type="component" value="Unassembled WGS sequence"/>
</dbReference>
<evidence type="ECO:0000256" key="2">
    <source>
        <dbReference type="ARBA" id="ARBA00022527"/>
    </source>
</evidence>
<dbReference type="PANTHER" id="PTHR43289:SF6">
    <property type="entry name" value="SERINE_THREONINE-PROTEIN KINASE NEKL-3"/>
    <property type="match status" value="1"/>
</dbReference>
<gene>
    <name evidence="9" type="ORF">GA0070622_2818</name>
</gene>
<feature type="region of interest" description="Disordered" evidence="7">
    <location>
        <begin position="272"/>
        <end position="297"/>
    </location>
</feature>
<dbReference type="GO" id="GO:0005524">
    <property type="term" value="F:ATP binding"/>
    <property type="evidence" value="ECO:0007669"/>
    <property type="project" value="UniProtKB-KW"/>
</dbReference>
<dbReference type="PANTHER" id="PTHR43289">
    <property type="entry name" value="MITOGEN-ACTIVATED PROTEIN KINASE KINASE KINASE 20-RELATED"/>
    <property type="match status" value="1"/>
</dbReference>
<organism evidence="9 10">
    <name type="scientific">Micromonospora sediminicola</name>
    <dbReference type="NCBI Taxonomy" id="946078"/>
    <lineage>
        <taxon>Bacteria</taxon>
        <taxon>Bacillati</taxon>
        <taxon>Actinomycetota</taxon>
        <taxon>Actinomycetes</taxon>
        <taxon>Micromonosporales</taxon>
        <taxon>Micromonosporaceae</taxon>
        <taxon>Micromonospora</taxon>
    </lineage>
</organism>
<sequence>MDDELLAGRYRRLVPIGDTATPWRVWLARDEVLDRHVALKQIALPGWVSDAERSRLRDATLREVRALASLDHPGVAGMWDVVSADGCLWLVMEHVPSRSLAEVVAAGGPLAPAEVTRVGLHLLAALGAAHASGVLHREICPRNVLLADDGRVILGGFGLSILDSRAPAAVTAATLSKLQYVAPERTRDGRSTPAADLWALGVTLYLAAEGRLPWTRPTALATLAALATEAPDRMTVPPLEPSILGLLQRNPRQRLSTQEACDRLEQVLASTSPVHPVPARPSARPRRWRRAAAATDPVPQDTIDTTALAVTTSTTRDRTTGWAFAGAVLGLLGVGTVVVTAAGAVVGAVRAQDGTPAGGLDGPAADAVVTTAPARPGHLCLNDAAGEAEPLREPTEPPPHAPPSGWAWHQDPAGFLIAVPERWTRHTEGTTICLRDPARTDAIAVDPTVRASAVPSKRWDVAERDLLETGALTGYQRISIGPIIRPGGAAEWEYTCDQPNGERLHVRRLLINDGRSRAYSLSWITQDSRWIRTRSVQQTALATFRLA</sequence>
<dbReference type="CDD" id="cd14014">
    <property type="entry name" value="STKc_PknB_like"/>
    <property type="match status" value="1"/>
</dbReference>
<keyword evidence="5 9" id="KW-0418">Kinase</keyword>
<dbReference type="AlphaFoldDB" id="A0A1A9B9Q8"/>
<evidence type="ECO:0000256" key="6">
    <source>
        <dbReference type="ARBA" id="ARBA00022840"/>
    </source>
</evidence>
<dbReference type="EC" id="2.7.11.1" evidence="1"/>
<evidence type="ECO:0000256" key="4">
    <source>
        <dbReference type="ARBA" id="ARBA00022741"/>
    </source>
</evidence>
<keyword evidence="10" id="KW-1185">Reference proteome</keyword>
<accession>A0A1A9B9Q8</accession>
<dbReference type="OrthoDB" id="9762169at2"/>
<protein>
    <recommendedName>
        <fullName evidence="1">non-specific serine/threonine protein kinase</fullName>
        <ecNumber evidence="1">2.7.11.1</ecNumber>
    </recommendedName>
</protein>
<keyword evidence="4" id="KW-0547">Nucleotide-binding</keyword>
<dbReference type="InterPro" id="IPR000719">
    <property type="entry name" value="Prot_kinase_dom"/>
</dbReference>
<dbReference type="EMBL" id="FLRH01000003">
    <property type="protein sequence ID" value="SBT65806.1"/>
    <property type="molecule type" value="Genomic_DNA"/>
</dbReference>
<keyword evidence="3" id="KW-0808">Transferase</keyword>
<dbReference type="InterPro" id="IPR011009">
    <property type="entry name" value="Kinase-like_dom_sf"/>
</dbReference>
<name>A0A1A9B9Q8_9ACTN</name>
<evidence type="ECO:0000256" key="3">
    <source>
        <dbReference type="ARBA" id="ARBA00022679"/>
    </source>
</evidence>